<evidence type="ECO:0000256" key="10">
    <source>
        <dbReference type="ARBA" id="ARBA00022692"/>
    </source>
</evidence>
<evidence type="ECO:0000256" key="3">
    <source>
        <dbReference type="ARBA" id="ARBA00004141"/>
    </source>
</evidence>
<dbReference type="InterPro" id="IPR014312">
    <property type="entry name" value="Succ_DH_anchor"/>
</dbReference>
<keyword evidence="7" id="KW-0813">Transport</keyword>
<keyword evidence="14" id="KW-0408">Iron</keyword>
<keyword evidence="10 16" id="KW-0812">Transmembrane</keyword>
<evidence type="ECO:0000256" key="14">
    <source>
        <dbReference type="ARBA" id="ARBA00023004"/>
    </source>
</evidence>
<comment type="caution">
    <text evidence="17">The sequence shown here is derived from an EMBL/GenBank/DDBJ whole genome shotgun (WGS) entry which is preliminary data.</text>
</comment>
<evidence type="ECO:0000256" key="15">
    <source>
        <dbReference type="ARBA" id="ARBA00023136"/>
    </source>
</evidence>
<comment type="cofactor">
    <cofactor evidence="1">
        <name>heme</name>
        <dbReference type="ChEBI" id="CHEBI:30413"/>
    </cofactor>
</comment>
<feature type="transmembrane region" description="Helical" evidence="16">
    <location>
        <begin position="60"/>
        <end position="78"/>
    </location>
</feature>
<organism evidence="17 18">
    <name type="scientific">Ollibium composti</name>
    <dbReference type="NCBI Taxonomy" id="2675109"/>
    <lineage>
        <taxon>Bacteria</taxon>
        <taxon>Pseudomonadati</taxon>
        <taxon>Pseudomonadota</taxon>
        <taxon>Alphaproteobacteria</taxon>
        <taxon>Hyphomicrobiales</taxon>
        <taxon>Phyllobacteriaceae</taxon>
        <taxon>Ollibium</taxon>
    </lineage>
</organism>
<reference evidence="17 18" key="1">
    <citation type="submission" date="2019-04" db="EMBL/GenBank/DDBJ databases">
        <title>Mesorhizobium composti sp. nov., isolated from compost.</title>
        <authorList>
            <person name="Lin S.-Y."/>
            <person name="Hameed A."/>
            <person name="Hsieh Y.-T."/>
            <person name="Young C.-C."/>
        </authorList>
    </citation>
    <scope>NUCLEOTIDE SEQUENCE [LARGE SCALE GENOMIC DNA]</scope>
    <source>
        <strain evidence="17 18">CC-YTH430</strain>
    </source>
</reference>
<dbReference type="EMBL" id="SSNY01000005">
    <property type="protein sequence ID" value="THF57374.1"/>
    <property type="molecule type" value="Genomic_DNA"/>
</dbReference>
<keyword evidence="11" id="KW-0479">Metal-binding</keyword>
<comment type="pathway">
    <text evidence="4">Carbohydrate metabolism; tricarboxylic acid cycle.</text>
</comment>
<dbReference type="Pfam" id="PF01127">
    <property type="entry name" value="Sdh_cyt"/>
    <property type="match status" value="1"/>
</dbReference>
<keyword evidence="13 16" id="KW-1133">Transmembrane helix</keyword>
<keyword evidence="15 16" id="KW-0472">Membrane</keyword>
<evidence type="ECO:0000256" key="13">
    <source>
        <dbReference type="ARBA" id="ARBA00022989"/>
    </source>
</evidence>
<evidence type="ECO:0000256" key="9">
    <source>
        <dbReference type="ARBA" id="ARBA00022617"/>
    </source>
</evidence>
<evidence type="ECO:0000256" key="8">
    <source>
        <dbReference type="ARBA" id="ARBA00022532"/>
    </source>
</evidence>
<evidence type="ECO:0000256" key="12">
    <source>
        <dbReference type="ARBA" id="ARBA00022982"/>
    </source>
</evidence>
<gene>
    <name evidence="17" type="primary">sdhD</name>
    <name evidence="17" type="ORF">E6C48_10170</name>
</gene>
<name>A0ABY2Q7M2_9HYPH</name>
<evidence type="ECO:0000256" key="7">
    <source>
        <dbReference type="ARBA" id="ARBA00022448"/>
    </source>
</evidence>
<dbReference type="InterPro" id="IPR034804">
    <property type="entry name" value="SQR/QFR_C/D"/>
</dbReference>
<keyword evidence="18" id="KW-1185">Reference proteome</keyword>
<proteinExistence type="predicted"/>
<dbReference type="Proteomes" id="UP000306441">
    <property type="component" value="Unassembled WGS sequence"/>
</dbReference>
<dbReference type="InterPro" id="IPR000701">
    <property type="entry name" value="SuccDH_FuR_B_TM-su"/>
</dbReference>
<keyword evidence="9" id="KW-0349">Heme</keyword>
<keyword evidence="12" id="KW-0249">Electron transport</keyword>
<dbReference type="RefSeq" id="WP_136356762.1">
    <property type="nucleotide sequence ID" value="NZ_SSNY01000005.1"/>
</dbReference>
<evidence type="ECO:0000256" key="11">
    <source>
        <dbReference type="ARBA" id="ARBA00022723"/>
    </source>
</evidence>
<evidence type="ECO:0000256" key="5">
    <source>
        <dbReference type="ARBA" id="ARBA00011558"/>
    </source>
</evidence>
<keyword evidence="8" id="KW-0816">Tricarboxylic acid cycle</keyword>
<evidence type="ECO:0000256" key="1">
    <source>
        <dbReference type="ARBA" id="ARBA00001971"/>
    </source>
</evidence>
<evidence type="ECO:0000256" key="4">
    <source>
        <dbReference type="ARBA" id="ARBA00005163"/>
    </source>
</evidence>
<dbReference type="NCBIfam" id="TIGR02968">
    <property type="entry name" value="succ_dehyd_anc"/>
    <property type="match status" value="1"/>
</dbReference>
<comment type="subcellular location">
    <subcellularLocation>
        <location evidence="3">Membrane</location>
        <topology evidence="3">Multi-pass membrane protein</topology>
    </subcellularLocation>
</comment>
<dbReference type="Gene3D" id="1.20.1300.10">
    <property type="entry name" value="Fumarate reductase/succinate dehydrogenase, transmembrane subunit"/>
    <property type="match status" value="1"/>
</dbReference>
<accession>A0ABY2Q7M2</accession>
<comment type="function">
    <text evidence="2">Membrane-anchoring subunit of succinate dehydrogenase (SDH).</text>
</comment>
<feature type="transmembrane region" description="Helical" evidence="16">
    <location>
        <begin position="99"/>
        <end position="121"/>
    </location>
</feature>
<sequence>MRDMETPLKKVRGLGAAREGTGGFWRQRVSGLALAVLTLFVVGWIWSLKGAGYAEVRASLAHPLVAIAMALFIVISLDHMRLGMKEIIEDYAHSQGNRLGLSILNTFFTVAVGGVCLFALAKLAFGG</sequence>
<protein>
    <recommendedName>
        <fullName evidence="6">Succinate dehydrogenase hydrophobic membrane anchor subunit</fullName>
    </recommendedName>
</protein>
<comment type="subunit">
    <text evidence="5">Part of an enzyme complex containing four subunits: a flavoprotein, an iron-sulfur protein, plus two membrane-anchoring proteins, SdhC and SdhD.</text>
</comment>
<dbReference type="CDD" id="cd03495">
    <property type="entry name" value="SQR_TypeC_SdhD_like"/>
    <property type="match status" value="1"/>
</dbReference>
<dbReference type="SUPFAM" id="SSF81343">
    <property type="entry name" value="Fumarate reductase respiratory complex transmembrane subunits"/>
    <property type="match status" value="1"/>
</dbReference>
<evidence type="ECO:0000256" key="2">
    <source>
        <dbReference type="ARBA" id="ARBA00004050"/>
    </source>
</evidence>
<evidence type="ECO:0000256" key="6">
    <source>
        <dbReference type="ARBA" id="ARBA00019425"/>
    </source>
</evidence>
<feature type="transmembrane region" description="Helical" evidence="16">
    <location>
        <begin position="29"/>
        <end position="48"/>
    </location>
</feature>
<evidence type="ECO:0000313" key="18">
    <source>
        <dbReference type="Proteomes" id="UP000306441"/>
    </source>
</evidence>
<evidence type="ECO:0000313" key="17">
    <source>
        <dbReference type="EMBL" id="THF57374.1"/>
    </source>
</evidence>
<evidence type="ECO:0000256" key="16">
    <source>
        <dbReference type="SAM" id="Phobius"/>
    </source>
</evidence>